<protein>
    <submittedName>
        <fullName evidence="2">Uncharacterized protein</fullName>
    </submittedName>
</protein>
<gene>
    <name evidence="2" type="ORF">BSP0115_LOCUS9591</name>
</gene>
<proteinExistence type="predicted"/>
<feature type="region of interest" description="Disordered" evidence="1">
    <location>
        <begin position="311"/>
        <end position="345"/>
    </location>
</feature>
<organism evidence="2">
    <name type="scientific">Bicosoecida sp. CB-2014</name>
    <dbReference type="NCBI Taxonomy" id="1486930"/>
    <lineage>
        <taxon>Eukaryota</taxon>
        <taxon>Sar</taxon>
        <taxon>Stramenopiles</taxon>
        <taxon>Bigyra</taxon>
        <taxon>Opalozoa</taxon>
        <taxon>Bicosoecida</taxon>
    </lineage>
</organism>
<feature type="compositionally biased region" description="Basic and acidic residues" evidence="1">
    <location>
        <begin position="322"/>
        <end position="345"/>
    </location>
</feature>
<sequence length="345" mass="35033">MSASSSYGSAISASAAVPSERERERRRLGGRSAGFMARQEAALLRSGRANATSLSRVEEPLEEVEVDDDDDDDVGDDVGELSDDGRSGRSGGGGGGGSSRLRGRGAGAASVASRASRASYAPSLHPSVAGHTVVSMACSEATIGAGDATGYWDFAHRSVERSDLGHRCRECKMPFTAIGEPLTERRGARVSMRYHAECFSGYADPRSQAGSSHHVGHLAGSQLAAAPSDKAGSKMRTTQHFDGQRGVSARRDVAAATGRSGGVGGAGGGGVVAVGSDRMSGAAGKIAGFGSNSFGARSAKGTGMAAAAAAESGGGGLTEAQLRAHERRMDALPEEREGDDGESKS</sequence>
<feature type="region of interest" description="Disordered" evidence="1">
    <location>
        <begin position="205"/>
        <end position="249"/>
    </location>
</feature>
<accession>A0A7S1CF73</accession>
<dbReference type="EMBL" id="HBFS01014184">
    <property type="protein sequence ID" value="CAD8916333.1"/>
    <property type="molecule type" value="Transcribed_RNA"/>
</dbReference>
<name>A0A7S1CF73_9STRA</name>
<reference evidence="2" key="1">
    <citation type="submission" date="2021-01" db="EMBL/GenBank/DDBJ databases">
        <authorList>
            <person name="Corre E."/>
            <person name="Pelletier E."/>
            <person name="Niang G."/>
            <person name="Scheremetjew M."/>
            <person name="Finn R."/>
            <person name="Kale V."/>
            <person name="Holt S."/>
            <person name="Cochrane G."/>
            <person name="Meng A."/>
            <person name="Brown T."/>
            <person name="Cohen L."/>
        </authorList>
    </citation>
    <scope>NUCLEOTIDE SEQUENCE</scope>
    <source>
        <strain evidence="2">Ms1</strain>
    </source>
</reference>
<feature type="compositionally biased region" description="Acidic residues" evidence="1">
    <location>
        <begin position="60"/>
        <end position="82"/>
    </location>
</feature>
<evidence type="ECO:0000313" key="2">
    <source>
        <dbReference type="EMBL" id="CAD8916333.1"/>
    </source>
</evidence>
<feature type="compositionally biased region" description="Low complexity" evidence="1">
    <location>
        <begin position="1"/>
        <end position="18"/>
    </location>
</feature>
<evidence type="ECO:0000256" key="1">
    <source>
        <dbReference type="SAM" id="MobiDB-lite"/>
    </source>
</evidence>
<dbReference type="AlphaFoldDB" id="A0A7S1CF73"/>
<feature type="region of interest" description="Disordered" evidence="1">
    <location>
        <begin position="1"/>
        <end position="109"/>
    </location>
</feature>
<feature type="compositionally biased region" description="Gly residues" evidence="1">
    <location>
        <begin position="88"/>
        <end position="98"/>
    </location>
</feature>